<comment type="caution">
    <text evidence="2">The sequence shown here is derived from an EMBL/GenBank/DDBJ whole genome shotgun (WGS) entry which is preliminary data.</text>
</comment>
<reference evidence="2 3" key="1">
    <citation type="submission" date="2016-11" db="EMBL/GenBank/DDBJ databases">
        <title>The macronuclear genome of Stentor coeruleus: a giant cell with tiny introns.</title>
        <authorList>
            <person name="Slabodnick M."/>
            <person name="Ruby J.G."/>
            <person name="Reiff S.B."/>
            <person name="Swart E.C."/>
            <person name="Gosai S."/>
            <person name="Prabakaran S."/>
            <person name="Witkowska E."/>
            <person name="Larue G.E."/>
            <person name="Fisher S."/>
            <person name="Freeman R.M."/>
            <person name="Gunawardena J."/>
            <person name="Chu W."/>
            <person name="Stover N.A."/>
            <person name="Gregory B.D."/>
            <person name="Nowacki M."/>
            <person name="Derisi J."/>
            <person name="Roy S.W."/>
            <person name="Marshall W.F."/>
            <person name="Sood P."/>
        </authorList>
    </citation>
    <scope>NUCLEOTIDE SEQUENCE [LARGE SCALE GENOMIC DNA]</scope>
    <source>
        <strain evidence="2">WM001</strain>
    </source>
</reference>
<evidence type="ECO:0000313" key="3">
    <source>
        <dbReference type="Proteomes" id="UP000187209"/>
    </source>
</evidence>
<feature type="compositionally biased region" description="Polar residues" evidence="1">
    <location>
        <begin position="126"/>
        <end position="144"/>
    </location>
</feature>
<feature type="region of interest" description="Disordered" evidence="1">
    <location>
        <begin position="125"/>
        <end position="153"/>
    </location>
</feature>
<dbReference type="EMBL" id="MPUH01000117">
    <property type="protein sequence ID" value="OMJ89798.1"/>
    <property type="molecule type" value="Genomic_DNA"/>
</dbReference>
<proteinExistence type="predicted"/>
<evidence type="ECO:0000313" key="2">
    <source>
        <dbReference type="EMBL" id="OMJ89798.1"/>
    </source>
</evidence>
<dbReference type="AlphaFoldDB" id="A0A1R2CLA5"/>
<gene>
    <name evidence="2" type="ORF">SteCoe_7972</name>
</gene>
<protein>
    <submittedName>
        <fullName evidence="2">Uncharacterized protein</fullName>
    </submittedName>
</protein>
<organism evidence="2 3">
    <name type="scientific">Stentor coeruleus</name>
    <dbReference type="NCBI Taxonomy" id="5963"/>
    <lineage>
        <taxon>Eukaryota</taxon>
        <taxon>Sar</taxon>
        <taxon>Alveolata</taxon>
        <taxon>Ciliophora</taxon>
        <taxon>Postciliodesmatophora</taxon>
        <taxon>Heterotrichea</taxon>
        <taxon>Heterotrichida</taxon>
        <taxon>Stentoridae</taxon>
        <taxon>Stentor</taxon>
    </lineage>
</organism>
<sequence>MSRSSKKTITLRELKIHCPSQITSHEPEIFSTSKSTRNRPQELCINPFDNMKFNGKSQPSLRPIINKKKRYDFYETTEKNTELGIKKIQITSSLNEFPTLYKFNHEIQKPIQKSFLPPIDHKELTRTSPRNITTPHFNNFNPATTREHKSQPVESKLFFRRDLMKSIEEEENLKYKDISFGDFKG</sequence>
<dbReference type="Proteomes" id="UP000187209">
    <property type="component" value="Unassembled WGS sequence"/>
</dbReference>
<evidence type="ECO:0000256" key="1">
    <source>
        <dbReference type="SAM" id="MobiDB-lite"/>
    </source>
</evidence>
<name>A0A1R2CLA5_9CILI</name>
<keyword evidence="3" id="KW-1185">Reference proteome</keyword>
<accession>A0A1R2CLA5</accession>